<sequence length="149" mass="15964">MADVRVAEVSEADVGVADIAVADIPAAYVAKPEVEDLGVVDEAGDRSTDIPSAGEIGRHRKPKRARIDKAGDSVTEVEPAGDQLAEVLDARDSRASRGEVEEAGTIAAHVANARHGTGTGVEESRRRGGRRVPESRGRRYIDEWNLDRQ</sequence>
<dbReference type="AlphaFoldDB" id="A0A2I7W396"/>
<dbReference type="EMBL" id="CP024614">
    <property type="protein sequence ID" value="AUS49391.1"/>
    <property type="molecule type" value="Genomic_DNA"/>
</dbReference>
<reference evidence="2 3" key="1">
    <citation type="submission" date="2017-10" db="EMBL/GenBank/DDBJ databases">
        <title>Clinical isolate obtained from a human patient with meningeal tuberculosis in michoacan, Mexico.</title>
        <authorList>
            <person name="Guillen-Nepita A.L."/>
            <person name="Negrete-Paz A.M."/>
            <person name="Vazquez-Marrufo G."/>
            <person name="Cruz-Hernandez A."/>
            <person name="Fresia P."/>
            <person name="Naya H."/>
            <person name="Vazquez-Garciduenas M.S."/>
        </authorList>
    </citation>
    <scope>NUCLEOTIDE SEQUENCE [LARGE SCALE GENOMIC DNA]</scope>
    <source>
        <strain evidence="3">Beijing/MYC004</strain>
    </source>
</reference>
<feature type="region of interest" description="Disordered" evidence="1">
    <location>
        <begin position="40"/>
        <end position="84"/>
    </location>
</feature>
<name>A0A2I7W396_MYCTX</name>
<proteinExistence type="predicted"/>
<gene>
    <name evidence="2" type="ORF">CAB90_00400</name>
</gene>
<evidence type="ECO:0000256" key="1">
    <source>
        <dbReference type="SAM" id="MobiDB-lite"/>
    </source>
</evidence>
<dbReference type="Proteomes" id="UP000236349">
    <property type="component" value="Chromosome"/>
</dbReference>
<evidence type="ECO:0000313" key="3">
    <source>
        <dbReference type="Proteomes" id="UP000236349"/>
    </source>
</evidence>
<organism evidence="2 3">
    <name type="scientific">Mycobacterium tuberculosis</name>
    <dbReference type="NCBI Taxonomy" id="1773"/>
    <lineage>
        <taxon>Bacteria</taxon>
        <taxon>Bacillati</taxon>
        <taxon>Actinomycetota</taxon>
        <taxon>Actinomycetes</taxon>
        <taxon>Mycobacteriales</taxon>
        <taxon>Mycobacteriaceae</taxon>
        <taxon>Mycobacterium</taxon>
        <taxon>Mycobacterium tuberculosis complex</taxon>
    </lineage>
</organism>
<feature type="region of interest" description="Disordered" evidence="1">
    <location>
        <begin position="110"/>
        <end position="136"/>
    </location>
</feature>
<accession>A0A2I7W396</accession>
<feature type="compositionally biased region" description="Basic and acidic residues" evidence="1">
    <location>
        <begin position="122"/>
        <end position="136"/>
    </location>
</feature>
<protein>
    <submittedName>
        <fullName evidence="2">Uncharacterized protein</fullName>
    </submittedName>
</protein>
<evidence type="ECO:0000313" key="2">
    <source>
        <dbReference type="EMBL" id="AUS49391.1"/>
    </source>
</evidence>